<dbReference type="SMART" id="SM00342">
    <property type="entry name" value="HTH_ARAC"/>
    <property type="match status" value="1"/>
</dbReference>
<organism evidence="6 7">
    <name type="scientific">Muriicola marianensis</name>
    <dbReference type="NCBI Taxonomy" id="1324801"/>
    <lineage>
        <taxon>Bacteria</taxon>
        <taxon>Pseudomonadati</taxon>
        <taxon>Bacteroidota</taxon>
        <taxon>Flavobacteriia</taxon>
        <taxon>Flavobacteriales</taxon>
        <taxon>Flavobacteriaceae</taxon>
        <taxon>Muriicola</taxon>
    </lineage>
</organism>
<dbReference type="SUPFAM" id="SSF46689">
    <property type="entry name" value="Homeodomain-like"/>
    <property type="match status" value="1"/>
</dbReference>
<feature type="transmembrane region" description="Helical" evidence="4">
    <location>
        <begin position="12"/>
        <end position="33"/>
    </location>
</feature>
<dbReference type="Pfam" id="PF12833">
    <property type="entry name" value="HTH_18"/>
    <property type="match status" value="1"/>
</dbReference>
<evidence type="ECO:0000313" key="7">
    <source>
        <dbReference type="Proteomes" id="UP000625780"/>
    </source>
</evidence>
<feature type="domain" description="HTH araC/xylS-type" evidence="5">
    <location>
        <begin position="264"/>
        <end position="372"/>
    </location>
</feature>
<dbReference type="InterPro" id="IPR018060">
    <property type="entry name" value="HTH_AraC"/>
</dbReference>
<dbReference type="Gene3D" id="1.10.10.60">
    <property type="entry name" value="Homeodomain-like"/>
    <property type="match status" value="1"/>
</dbReference>
<protein>
    <submittedName>
        <fullName evidence="6">Transcriptional regulator</fullName>
    </submittedName>
</protein>
<keyword evidence="4" id="KW-1133">Transmembrane helix</keyword>
<keyword evidence="3" id="KW-0804">Transcription</keyword>
<feature type="transmembrane region" description="Helical" evidence="4">
    <location>
        <begin position="100"/>
        <end position="118"/>
    </location>
</feature>
<accession>A0ABQ1QUA4</accession>
<gene>
    <name evidence="6" type="ORF">GCM10011361_08400</name>
</gene>
<keyword evidence="7" id="KW-1185">Reference proteome</keyword>
<feature type="transmembrane region" description="Helical" evidence="4">
    <location>
        <begin position="71"/>
        <end position="88"/>
    </location>
</feature>
<keyword evidence="4" id="KW-0812">Transmembrane</keyword>
<dbReference type="InterPro" id="IPR018062">
    <property type="entry name" value="HTH_AraC-typ_CS"/>
</dbReference>
<dbReference type="Proteomes" id="UP000625780">
    <property type="component" value="Unassembled WGS sequence"/>
</dbReference>
<evidence type="ECO:0000259" key="5">
    <source>
        <dbReference type="PROSITE" id="PS01124"/>
    </source>
</evidence>
<feature type="transmembrane region" description="Helical" evidence="4">
    <location>
        <begin position="208"/>
        <end position="227"/>
    </location>
</feature>
<dbReference type="PANTHER" id="PTHR43280">
    <property type="entry name" value="ARAC-FAMILY TRANSCRIPTIONAL REGULATOR"/>
    <property type="match status" value="1"/>
</dbReference>
<dbReference type="PROSITE" id="PS01124">
    <property type="entry name" value="HTH_ARAC_FAMILY_2"/>
    <property type="match status" value="1"/>
</dbReference>
<evidence type="ECO:0000256" key="4">
    <source>
        <dbReference type="SAM" id="Phobius"/>
    </source>
</evidence>
<dbReference type="InterPro" id="IPR009057">
    <property type="entry name" value="Homeodomain-like_sf"/>
</dbReference>
<keyword evidence="4" id="KW-0472">Membrane</keyword>
<feature type="transmembrane region" description="Helical" evidence="4">
    <location>
        <begin position="179"/>
        <end position="202"/>
    </location>
</feature>
<evidence type="ECO:0000256" key="3">
    <source>
        <dbReference type="ARBA" id="ARBA00023163"/>
    </source>
</evidence>
<proteinExistence type="predicted"/>
<dbReference type="InterPro" id="IPR020449">
    <property type="entry name" value="Tscrpt_reg_AraC-type_HTH"/>
</dbReference>
<keyword evidence="2" id="KW-0238">DNA-binding</keyword>
<name>A0ABQ1QUA4_9FLAO</name>
<dbReference type="PRINTS" id="PR00032">
    <property type="entry name" value="HTHARAC"/>
</dbReference>
<dbReference type="EMBL" id="BMFH01000001">
    <property type="protein sequence ID" value="GGD43772.1"/>
    <property type="molecule type" value="Genomic_DNA"/>
</dbReference>
<dbReference type="PROSITE" id="PS00041">
    <property type="entry name" value="HTH_ARAC_FAMILY_1"/>
    <property type="match status" value="1"/>
</dbReference>
<evidence type="ECO:0000256" key="1">
    <source>
        <dbReference type="ARBA" id="ARBA00023015"/>
    </source>
</evidence>
<feature type="transmembrane region" description="Helical" evidence="4">
    <location>
        <begin position="40"/>
        <end position="59"/>
    </location>
</feature>
<dbReference type="RefSeq" id="WP_188369443.1">
    <property type="nucleotide sequence ID" value="NZ_BMFH01000001.1"/>
</dbReference>
<evidence type="ECO:0000313" key="6">
    <source>
        <dbReference type="EMBL" id="GGD43772.1"/>
    </source>
</evidence>
<feature type="transmembrane region" description="Helical" evidence="4">
    <location>
        <begin position="138"/>
        <end position="159"/>
    </location>
</feature>
<evidence type="ECO:0000256" key="2">
    <source>
        <dbReference type="ARBA" id="ARBA00023125"/>
    </source>
</evidence>
<keyword evidence="1" id="KW-0805">Transcription regulation</keyword>
<sequence length="375" mass="43806">MFTDLDINFQILLDAIGLIQGVTIGILLMVMGLRKYRRTFYLGLFLLFYSLELGYWIAINTRISSIHPECYLLPLNFTWILFPLFYIYTQQVSVFSDTKIKYWLLAPGVLSILVQVGIYTMPYETRVIIKESFWHELIFWILGTYFSWGVGIWNLRLLYKHRVEVLNTYSFIEHRELQWARFLLIYLLFTSVFSHIIAYVFPNAFTDNSIFSVLDLIAIYWVSYYGITQRNVRSLFSNTWNPKVTRSLSPPSNRNSDINIERLGEIMDLINRHIRESNCFINPDLTIMDLADGIDEHPKLVSEAINSVEKQNFNSYINQYRIRKAEDLLKTDKGSQLSVEGIGTEVGFKSKSAFYSAFKKFTGTTPTQYRESRAA</sequence>
<reference evidence="7" key="1">
    <citation type="journal article" date="2019" name="Int. J. Syst. Evol. Microbiol.">
        <title>The Global Catalogue of Microorganisms (GCM) 10K type strain sequencing project: providing services to taxonomists for standard genome sequencing and annotation.</title>
        <authorList>
            <consortium name="The Broad Institute Genomics Platform"/>
            <consortium name="The Broad Institute Genome Sequencing Center for Infectious Disease"/>
            <person name="Wu L."/>
            <person name="Ma J."/>
        </authorList>
    </citation>
    <scope>NUCLEOTIDE SEQUENCE [LARGE SCALE GENOMIC DNA]</scope>
    <source>
        <strain evidence="7">CGMCC 1.12606</strain>
    </source>
</reference>
<comment type="caution">
    <text evidence="6">The sequence shown here is derived from an EMBL/GenBank/DDBJ whole genome shotgun (WGS) entry which is preliminary data.</text>
</comment>
<dbReference type="PANTHER" id="PTHR43280:SF29">
    <property type="entry name" value="ARAC-FAMILY TRANSCRIPTIONAL REGULATOR"/>
    <property type="match status" value="1"/>
</dbReference>